<feature type="compositionally biased region" description="Acidic residues" evidence="1">
    <location>
        <begin position="55"/>
        <end position="64"/>
    </location>
</feature>
<dbReference type="EMBL" id="KZ293417">
    <property type="protein sequence ID" value="PBK75763.1"/>
    <property type="molecule type" value="Genomic_DNA"/>
</dbReference>
<feature type="compositionally biased region" description="Basic and acidic residues" evidence="1">
    <location>
        <begin position="186"/>
        <end position="197"/>
    </location>
</feature>
<evidence type="ECO:0000313" key="2">
    <source>
        <dbReference type="EMBL" id="PBK75763.1"/>
    </source>
</evidence>
<reference evidence="3" key="1">
    <citation type="journal article" date="2017" name="Nat. Ecol. Evol.">
        <title>Genome expansion and lineage-specific genetic innovations in the forest pathogenic fungi Armillaria.</title>
        <authorList>
            <person name="Sipos G."/>
            <person name="Prasanna A.N."/>
            <person name="Walter M.C."/>
            <person name="O'Connor E."/>
            <person name="Balint B."/>
            <person name="Krizsan K."/>
            <person name="Kiss B."/>
            <person name="Hess J."/>
            <person name="Varga T."/>
            <person name="Slot J."/>
            <person name="Riley R."/>
            <person name="Boka B."/>
            <person name="Rigling D."/>
            <person name="Barry K."/>
            <person name="Lee J."/>
            <person name="Mihaltcheva S."/>
            <person name="LaButti K."/>
            <person name="Lipzen A."/>
            <person name="Waldron R."/>
            <person name="Moloney N.M."/>
            <person name="Sperisen C."/>
            <person name="Kredics L."/>
            <person name="Vagvoelgyi C."/>
            <person name="Patrignani A."/>
            <person name="Fitzpatrick D."/>
            <person name="Nagy I."/>
            <person name="Doyle S."/>
            <person name="Anderson J.B."/>
            <person name="Grigoriev I.V."/>
            <person name="Gueldener U."/>
            <person name="Muensterkoetter M."/>
            <person name="Nagy L.G."/>
        </authorList>
    </citation>
    <scope>NUCLEOTIDE SEQUENCE [LARGE SCALE GENOMIC DNA]</scope>
    <source>
        <strain evidence="3">28-4</strain>
    </source>
</reference>
<organism evidence="2 3">
    <name type="scientific">Armillaria solidipes</name>
    <dbReference type="NCBI Taxonomy" id="1076256"/>
    <lineage>
        <taxon>Eukaryota</taxon>
        <taxon>Fungi</taxon>
        <taxon>Dikarya</taxon>
        <taxon>Basidiomycota</taxon>
        <taxon>Agaricomycotina</taxon>
        <taxon>Agaricomycetes</taxon>
        <taxon>Agaricomycetidae</taxon>
        <taxon>Agaricales</taxon>
        <taxon>Marasmiineae</taxon>
        <taxon>Physalacriaceae</taxon>
        <taxon>Armillaria</taxon>
    </lineage>
</organism>
<feature type="compositionally biased region" description="Polar residues" evidence="1">
    <location>
        <begin position="123"/>
        <end position="132"/>
    </location>
</feature>
<proteinExistence type="predicted"/>
<dbReference type="AlphaFoldDB" id="A0A2H3CI05"/>
<evidence type="ECO:0000256" key="1">
    <source>
        <dbReference type="SAM" id="MobiDB-lite"/>
    </source>
</evidence>
<feature type="region of interest" description="Disordered" evidence="1">
    <location>
        <begin position="45"/>
        <end position="197"/>
    </location>
</feature>
<sequence length="197" mass="21634">MCESETPAKIYKPWILHVWGQRERHDKSERVGGCASQCVGGCASLLSNKSSPPGGEEESEDEDADKQPCKTGGKTKAMIGGAVIIPGGKVSGFSQGVERARDTIWKKGRRGEERERKGENERSAMQYSQNRKQTSEQKPGGHQANTEPKAALPNTPQSNNPPTKDVKRAQQHIRVSHDNPPNPTHENNRISSTKDVK</sequence>
<gene>
    <name evidence="2" type="ORF">ARMSODRAFT_970332</name>
</gene>
<name>A0A2H3CI05_9AGAR</name>
<dbReference type="Proteomes" id="UP000218334">
    <property type="component" value="Unassembled WGS sequence"/>
</dbReference>
<feature type="compositionally biased region" description="Basic and acidic residues" evidence="1">
    <location>
        <begin position="98"/>
        <end position="122"/>
    </location>
</feature>
<protein>
    <submittedName>
        <fullName evidence="2">Uncharacterized protein</fullName>
    </submittedName>
</protein>
<accession>A0A2H3CI05</accession>
<evidence type="ECO:0000313" key="3">
    <source>
        <dbReference type="Proteomes" id="UP000218334"/>
    </source>
</evidence>
<keyword evidence="3" id="KW-1185">Reference proteome</keyword>